<proteinExistence type="predicted"/>
<dbReference type="EMBL" id="JBHLVO010000007">
    <property type="protein sequence ID" value="MFC0272032.1"/>
    <property type="molecule type" value="Genomic_DNA"/>
</dbReference>
<keyword evidence="6" id="KW-1185">Reference proteome</keyword>
<dbReference type="PANTHER" id="PTHR43280">
    <property type="entry name" value="ARAC-FAMILY TRANSCRIPTIONAL REGULATOR"/>
    <property type="match status" value="1"/>
</dbReference>
<keyword evidence="1" id="KW-0805">Transcription regulation</keyword>
<reference evidence="5 6" key="1">
    <citation type="submission" date="2024-09" db="EMBL/GenBank/DDBJ databases">
        <authorList>
            <person name="Sun Q."/>
            <person name="Mori K."/>
        </authorList>
    </citation>
    <scope>NUCLEOTIDE SEQUENCE [LARGE SCALE GENOMIC DNA]</scope>
    <source>
        <strain evidence="5 6">CCM 7228</strain>
    </source>
</reference>
<dbReference type="InterPro" id="IPR009057">
    <property type="entry name" value="Homeodomain-like_sf"/>
</dbReference>
<sequence>MSYIEFEIAPFPTFIKAGQGVFVKGTKHLKRVFTVFDLLYVKSGELFITENNEPFTIKSGQYFILVPGVEHFGHKGCFENTEVYWLHFLLEQEYSIVENGMGNWSEIQRSEGDFVRPAKFLFRIPNYGSIQNVNFVEKLLENVVSLNHQTPDFPLRQQIYFEEFLLQLQKEALNIPTAAEKVVEETLKYIQENYKEDIKMENLAKVLHFHPDYITRCMQKTLGMTPNQYLNYYRISQAKRLLSSTENKMAAISKEVGILDSTYFSKLFKKIEGLSPLEYRNIVNRRKGE</sequence>
<accession>A0ABV6GEC2</accession>
<dbReference type="Proteomes" id="UP001589854">
    <property type="component" value="Unassembled WGS sequence"/>
</dbReference>
<evidence type="ECO:0000256" key="1">
    <source>
        <dbReference type="ARBA" id="ARBA00023015"/>
    </source>
</evidence>
<name>A0ABV6GEC2_9BACI</name>
<dbReference type="PROSITE" id="PS01124">
    <property type="entry name" value="HTH_ARAC_FAMILY_2"/>
    <property type="match status" value="1"/>
</dbReference>
<dbReference type="InterPro" id="IPR018060">
    <property type="entry name" value="HTH_AraC"/>
</dbReference>
<evidence type="ECO:0000256" key="2">
    <source>
        <dbReference type="ARBA" id="ARBA00023125"/>
    </source>
</evidence>
<evidence type="ECO:0000259" key="4">
    <source>
        <dbReference type="PROSITE" id="PS01124"/>
    </source>
</evidence>
<organism evidence="5 6">
    <name type="scientific">Metabacillus herbersteinensis</name>
    <dbReference type="NCBI Taxonomy" id="283816"/>
    <lineage>
        <taxon>Bacteria</taxon>
        <taxon>Bacillati</taxon>
        <taxon>Bacillota</taxon>
        <taxon>Bacilli</taxon>
        <taxon>Bacillales</taxon>
        <taxon>Bacillaceae</taxon>
        <taxon>Metabacillus</taxon>
    </lineage>
</organism>
<dbReference type="PANTHER" id="PTHR43280:SF30">
    <property type="entry name" value="MMSAB OPERON REGULATORY PROTEIN"/>
    <property type="match status" value="1"/>
</dbReference>
<dbReference type="InterPro" id="IPR037923">
    <property type="entry name" value="HTH-like"/>
</dbReference>
<dbReference type="SUPFAM" id="SSF51215">
    <property type="entry name" value="Regulatory protein AraC"/>
    <property type="match status" value="1"/>
</dbReference>
<evidence type="ECO:0000313" key="6">
    <source>
        <dbReference type="Proteomes" id="UP001589854"/>
    </source>
</evidence>
<protein>
    <submittedName>
        <fullName evidence="5">AraC family transcriptional regulator</fullName>
    </submittedName>
</protein>
<keyword evidence="2" id="KW-0238">DNA-binding</keyword>
<dbReference type="Gene3D" id="1.10.10.60">
    <property type="entry name" value="Homeodomain-like"/>
    <property type="match status" value="2"/>
</dbReference>
<evidence type="ECO:0000256" key="3">
    <source>
        <dbReference type="ARBA" id="ARBA00023163"/>
    </source>
</evidence>
<dbReference type="Pfam" id="PF12833">
    <property type="entry name" value="HTH_18"/>
    <property type="match status" value="1"/>
</dbReference>
<keyword evidence="3" id="KW-0804">Transcription</keyword>
<comment type="caution">
    <text evidence="5">The sequence shown here is derived from an EMBL/GenBank/DDBJ whole genome shotgun (WGS) entry which is preliminary data.</text>
</comment>
<dbReference type="SMART" id="SM00342">
    <property type="entry name" value="HTH_ARAC"/>
    <property type="match status" value="1"/>
</dbReference>
<evidence type="ECO:0000313" key="5">
    <source>
        <dbReference type="EMBL" id="MFC0272032.1"/>
    </source>
</evidence>
<dbReference type="RefSeq" id="WP_378933932.1">
    <property type="nucleotide sequence ID" value="NZ_JBHLVO010000007.1"/>
</dbReference>
<dbReference type="SUPFAM" id="SSF46689">
    <property type="entry name" value="Homeodomain-like"/>
    <property type="match status" value="2"/>
</dbReference>
<feature type="domain" description="HTH araC/xylS-type" evidence="4">
    <location>
        <begin position="184"/>
        <end position="282"/>
    </location>
</feature>
<gene>
    <name evidence="5" type="ORF">ACFFIX_11270</name>
</gene>